<reference evidence="2" key="1">
    <citation type="submission" date="2021-11" db="EMBL/GenBank/DDBJ databases">
        <title>Isoprene-degrading acetogen.</title>
        <authorList>
            <person name="Yang Y."/>
            <person name="Jin H."/>
            <person name="Yan J."/>
        </authorList>
    </citation>
    <scope>NUCLEOTIDE SEQUENCE</scope>
    <source>
        <strain evidence="2">Berkeley</strain>
    </source>
</reference>
<organism evidence="2 3">
    <name type="scientific">Acetobacterium wieringae</name>
    <dbReference type="NCBI Taxonomy" id="52694"/>
    <lineage>
        <taxon>Bacteria</taxon>
        <taxon>Bacillati</taxon>
        <taxon>Bacillota</taxon>
        <taxon>Clostridia</taxon>
        <taxon>Eubacteriales</taxon>
        <taxon>Eubacteriaceae</taxon>
        <taxon>Acetobacterium</taxon>
    </lineage>
</organism>
<feature type="region of interest" description="Disordered" evidence="1">
    <location>
        <begin position="100"/>
        <end position="119"/>
    </location>
</feature>
<evidence type="ECO:0000313" key="2">
    <source>
        <dbReference type="EMBL" id="UYO62824.1"/>
    </source>
</evidence>
<gene>
    <name evidence="2" type="ORF">LNN31_18980</name>
</gene>
<protein>
    <submittedName>
        <fullName evidence="2">Uncharacterized protein</fullName>
    </submittedName>
</protein>
<dbReference type="RefSeq" id="WP_263992852.1">
    <property type="nucleotide sequence ID" value="NZ_CP087994.1"/>
</dbReference>
<accession>A0ABY6HHA1</accession>
<keyword evidence="3" id="KW-1185">Reference proteome</keyword>
<evidence type="ECO:0000256" key="1">
    <source>
        <dbReference type="SAM" id="MobiDB-lite"/>
    </source>
</evidence>
<dbReference type="EMBL" id="CP087994">
    <property type="protein sequence ID" value="UYO62824.1"/>
    <property type="molecule type" value="Genomic_DNA"/>
</dbReference>
<evidence type="ECO:0000313" key="3">
    <source>
        <dbReference type="Proteomes" id="UP001163550"/>
    </source>
</evidence>
<name>A0ABY6HHA1_9FIRM</name>
<sequence length="119" mass="13639">MNEFIKDSFELEKKKELTKAIALCCLEINSIGDRRRKEEGKLCVFMDLSGHVGTIDIRLFKKGWERECDPDINIRLDNYSRLAEFEDCLTFLAALSSEQTMKDEEGKELSVEANKADVA</sequence>
<dbReference type="Proteomes" id="UP001163550">
    <property type="component" value="Chromosome"/>
</dbReference>
<proteinExistence type="predicted"/>